<comment type="similarity">
    <text evidence="1">Belongs to the glycosyl hydrolase 79 family.</text>
</comment>
<sequence length="411" mass="47247">MDSAFVFHVLLALASYLFASIDAFNDNYEVHINMKQCIHKTNQKFLSIALDSSLIRFHWNHFNFSSEKLQNLAKGLAPAYLRIGGTDEDFLLFNPDETYRKNPSHDKRTDLQKMSRDHPFTNFTMTTKDVDNLFTFAKESGLRIIFGLNVLLRDSKTYHWNSANAEEFMKYITGRGFTCDWELGNEPTQLYSLINRTITGKELAFDFTILRKLLNAHPEYGQMLLGPDMTSPWSPQRRKKYLKEFLNNIDGNIDAMTYHQYYTNNQAKVSEFYDPDLLDDLITDIQQVQSIMRESGASSIDPWLGETSSAYGSGVPGVSDSFIAGFTWLDKLSVAARLEQNVVIRQTLYGGSYSLIKMKTLDPFPDYWSAFLYKKFVGSRVLEVLMVYRWVVLSVSMLIVHQRSRVTTLGV</sequence>
<dbReference type="InterPro" id="IPR005199">
    <property type="entry name" value="Glyco_hydro_79"/>
</dbReference>
<dbReference type="Proteomes" id="UP001152795">
    <property type="component" value="Unassembled WGS sequence"/>
</dbReference>
<reference evidence="2" key="1">
    <citation type="submission" date="2020-04" db="EMBL/GenBank/DDBJ databases">
        <authorList>
            <person name="Alioto T."/>
            <person name="Alioto T."/>
            <person name="Gomez Garrido J."/>
        </authorList>
    </citation>
    <scope>NUCLEOTIDE SEQUENCE</scope>
    <source>
        <strain evidence="2">A484AB</strain>
    </source>
</reference>
<dbReference type="Pfam" id="PF03662">
    <property type="entry name" value="Glyco_hydro_79n"/>
    <property type="match status" value="1"/>
</dbReference>
<dbReference type="GO" id="GO:0031012">
    <property type="term" value="C:extracellular matrix"/>
    <property type="evidence" value="ECO:0007669"/>
    <property type="project" value="TreeGrafter"/>
</dbReference>
<dbReference type="Gene3D" id="3.20.20.80">
    <property type="entry name" value="Glycosidases"/>
    <property type="match status" value="1"/>
</dbReference>
<protein>
    <submittedName>
        <fullName evidence="2">Heparanase-like isoform X2</fullName>
    </submittedName>
</protein>
<gene>
    <name evidence="2" type="ORF">PACLA_8A061600</name>
</gene>
<name>A0A7D9JYQ6_PARCT</name>
<dbReference type="PANTHER" id="PTHR46145">
    <property type="entry name" value="HEPARANASE"/>
    <property type="match status" value="1"/>
</dbReference>
<dbReference type="EMBL" id="CACRXK020023121">
    <property type="protein sequence ID" value="CAB4037469.1"/>
    <property type="molecule type" value="Genomic_DNA"/>
</dbReference>
<proteinExistence type="inferred from homology"/>
<dbReference type="PANTHER" id="PTHR46145:SF4">
    <property type="entry name" value="HEPARANASE"/>
    <property type="match status" value="1"/>
</dbReference>
<organism evidence="2 3">
    <name type="scientific">Paramuricea clavata</name>
    <name type="common">Red gorgonian</name>
    <name type="synonym">Violescent sea-whip</name>
    <dbReference type="NCBI Taxonomy" id="317549"/>
    <lineage>
        <taxon>Eukaryota</taxon>
        <taxon>Metazoa</taxon>
        <taxon>Cnidaria</taxon>
        <taxon>Anthozoa</taxon>
        <taxon>Octocorallia</taxon>
        <taxon>Malacalcyonacea</taxon>
        <taxon>Plexauridae</taxon>
        <taxon>Paramuricea</taxon>
    </lineage>
</organism>
<dbReference type="GO" id="GO:0005615">
    <property type="term" value="C:extracellular space"/>
    <property type="evidence" value="ECO:0007669"/>
    <property type="project" value="TreeGrafter"/>
</dbReference>
<dbReference type="OrthoDB" id="726732at2759"/>
<dbReference type="SUPFAM" id="SSF51445">
    <property type="entry name" value="(Trans)glycosidases"/>
    <property type="match status" value="1"/>
</dbReference>
<dbReference type="GO" id="GO:0016798">
    <property type="term" value="F:hydrolase activity, acting on glycosyl bonds"/>
    <property type="evidence" value="ECO:0007669"/>
    <property type="project" value="InterPro"/>
</dbReference>
<dbReference type="GO" id="GO:0016020">
    <property type="term" value="C:membrane"/>
    <property type="evidence" value="ECO:0007669"/>
    <property type="project" value="InterPro"/>
</dbReference>
<dbReference type="FunFam" id="3.20.20.80:FF:000024">
    <property type="entry name" value="Heparanase 2"/>
    <property type="match status" value="1"/>
</dbReference>
<keyword evidence="3" id="KW-1185">Reference proteome</keyword>
<dbReference type="InterPro" id="IPR017853">
    <property type="entry name" value="GH"/>
</dbReference>
<evidence type="ECO:0000256" key="1">
    <source>
        <dbReference type="ARBA" id="ARBA00009800"/>
    </source>
</evidence>
<comment type="caution">
    <text evidence="2">The sequence shown here is derived from an EMBL/GenBank/DDBJ whole genome shotgun (WGS) entry which is preliminary data.</text>
</comment>
<accession>A0A7D9JYQ6</accession>
<dbReference type="AlphaFoldDB" id="A0A7D9JYQ6"/>
<evidence type="ECO:0000313" key="3">
    <source>
        <dbReference type="Proteomes" id="UP001152795"/>
    </source>
</evidence>
<evidence type="ECO:0000313" key="2">
    <source>
        <dbReference type="EMBL" id="CAB4037469.1"/>
    </source>
</evidence>